<dbReference type="EMBL" id="GFAA01003667">
    <property type="protein sequence ID" value="JAT99767.1"/>
    <property type="molecule type" value="mRNA"/>
</dbReference>
<dbReference type="InterPro" id="IPR036397">
    <property type="entry name" value="RNaseH_sf"/>
</dbReference>
<dbReference type="InterPro" id="IPR036691">
    <property type="entry name" value="Endo/exonu/phosph_ase_sf"/>
</dbReference>
<dbReference type="Pfam" id="PF14529">
    <property type="entry name" value="Exo_endo_phos_2"/>
    <property type="match status" value="1"/>
</dbReference>
<dbReference type="CDD" id="cd01650">
    <property type="entry name" value="RT_nLTR_like"/>
    <property type="match status" value="1"/>
</dbReference>
<dbReference type="InterPro" id="IPR012337">
    <property type="entry name" value="RNaseH-like_sf"/>
</dbReference>
<dbReference type="Gene3D" id="3.30.420.10">
    <property type="entry name" value="Ribonuclease H-like superfamily/Ribonuclease H"/>
    <property type="match status" value="1"/>
</dbReference>
<dbReference type="InterPro" id="IPR000477">
    <property type="entry name" value="RT_dom"/>
</dbReference>
<accession>A0A1E1XKB9</accession>
<dbReference type="GO" id="GO:0003676">
    <property type="term" value="F:nucleic acid binding"/>
    <property type="evidence" value="ECO:0007669"/>
    <property type="project" value="InterPro"/>
</dbReference>
<dbReference type="GO" id="GO:0071897">
    <property type="term" value="P:DNA biosynthetic process"/>
    <property type="evidence" value="ECO:0007669"/>
    <property type="project" value="UniProtKB-ARBA"/>
</dbReference>
<dbReference type="SUPFAM" id="SSF56672">
    <property type="entry name" value="DNA/RNA polymerases"/>
    <property type="match status" value="1"/>
</dbReference>
<dbReference type="GO" id="GO:0003824">
    <property type="term" value="F:catalytic activity"/>
    <property type="evidence" value="ECO:0007669"/>
    <property type="project" value="InterPro"/>
</dbReference>
<protein>
    <submittedName>
        <fullName evidence="2">Putative tick transposon</fullName>
    </submittedName>
</protein>
<dbReference type="InterPro" id="IPR005135">
    <property type="entry name" value="Endo/exonuclease/phosphatase"/>
</dbReference>
<reference evidence="2" key="1">
    <citation type="submission" date="2016-09" db="EMBL/GenBank/DDBJ databases">
        <authorList>
            <person name="Capua I."/>
            <person name="De Benedictis P."/>
            <person name="Joannis T."/>
            <person name="Lombin L.H."/>
            <person name="Cattoli G."/>
        </authorList>
    </citation>
    <scope>NUCLEOTIDE SEQUENCE</scope>
</reference>
<organism evidence="2">
    <name type="scientific">Amblyomma sculptum</name>
    <name type="common">Tick</name>
    <dbReference type="NCBI Taxonomy" id="1581419"/>
    <lineage>
        <taxon>Eukaryota</taxon>
        <taxon>Metazoa</taxon>
        <taxon>Ecdysozoa</taxon>
        <taxon>Arthropoda</taxon>
        <taxon>Chelicerata</taxon>
        <taxon>Arachnida</taxon>
        <taxon>Acari</taxon>
        <taxon>Parasitiformes</taxon>
        <taxon>Ixodida</taxon>
        <taxon>Ixodoidea</taxon>
        <taxon>Ixodidae</taxon>
        <taxon>Amblyomminae</taxon>
        <taxon>Amblyomma</taxon>
    </lineage>
</organism>
<feature type="domain" description="Reverse transcriptase" evidence="1">
    <location>
        <begin position="429"/>
        <end position="703"/>
    </location>
</feature>
<dbReference type="PANTHER" id="PTHR19446">
    <property type="entry name" value="REVERSE TRANSCRIPTASES"/>
    <property type="match status" value="1"/>
</dbReference>
<evidence type="ECO:0000259" key="1">
    <source>
        <dbReference type="PROSITE" id="PS50878"/>
    </source>
</evidence>
<dbReference type="Gene3D" id="3.60.10.10">
    <property type="entry name" value="Endonuclease/exonuclease/phosphatase"/>
    <property type="match status" value="1"/>
</dbReference>
<dbReference type="AlphaFoldDB" id="A0A1E1XKB9"/>
<proteinExistence type="evidence at transcript level"/>
<dbReference type="InterPro" id="IPR043502">
    <property type="entry name" value="DNA/RNA_pol_sf"/>
</dbReference>
<dbReference type="GO" id="GO:0042575">
    <property type="term" value="C:DNA polymerase complex"/>
    <property type="evidence" value="ECO:0007669"/>
    <property type="project" value="UniProtKB-ARBA"/>
</dbReference>
<name>A0A1E1XKB9_AMBSC</name>
<evidence type="ECO:0000313" key="2">
    <source>
        <dbReference type="EMBL" id="JAT99767.1"/>
    </source>
</evidence>
<dbReference type="SUPFAM" id="SSF53098">
    <property type="entry name" value="Ribonuclease H-like"/>
    <property type="match status" value="1"/>
</dbReference>
<dbReference type="PROSITE" id="PS50878">
    <property type="entry name" value="RT_POL"/>
    <property type="match status" value="1"/>
</dbReference>
<reference evidence="2" key="2">
    <citation type="journal article" date="2017" name="Front. Cell. Infect. Microbiol.">
        <title>Analysis of the Salivary Gland Transcriptome of Unfed and Partially Fed Amblyomma sculptum Ticks and Descriptive Proteome of the Saliva.</title>
        <authorList>
            <person name="Esteves E."/>
            <person name="Maruyama S.R."/>
            <person name="Kawahara R."/>
            <person name="Fujita A."/>
            <person name="Martins L.A."/>
            <person name="Righi A.A."/>
            <person name="Costa F.B."/>
            <person name="Palmisano G."/>
            <person name="Labruna M.B."/>
            <person name="Sa-Nunes A."/>
            <person name="Ribeiro J.M.C."/>
            <person name="Fogaca A.C."/>
        </authorList>
    </citation>
    <scope>NUCLEOTIDE SEQUENCE</scope>
</reference>
<feature type="non-terminal residue" evidence="2">
    <location>
        <position position="1"/>
    </location>
</feature>
<dbReference type="SUPFAM" id="SSF56219">
    <property type="entry name" value="DNase I-like"/>
    <property type="match status" value="1"/>
</dbReference>
<feature type="non-terminal residue" evidence="2">
    <location>
        <position position="1118"/>
    </location>
</feature>
<sequence length="1118" mass="126685">PAVVALQEPGAAAKLTNYVTFQRDPSSCLLVHKSYTATEIDLDLNIPYSYAMVRILPLRRSDPPLHVLNVYCSPKLKRVTFADLFSRALKEAGRDPLLIVGDFNAPSQLWGYRRQEVRGRMLAELASTLGLTLHTDPAFPTRVGNSVTRDTCPDLTFTRNIRHADWINTEDTLGSDHCIINTTVYTRPLKRPTTLARIPNWTTFRKNFPFDTNTNITEQGYANWSRSVISHLRSHEKQIQLTEVVTDVDNHLLHLWEARRGLTRRWKRQKHNKKLKARIADLTRQAAEYAAQLADSNWVDRCNTAARQMSSRNTWRLFRALINPTHTRTETQKQLHKAMHSFQGNTTQLAQALRDRYLCTTQDARRSAYSYAGRENSELDKPFQLHDLRAGLAKMKRGTTPGRDKVTVKLLANLPDSAYQCLLEYINAIWTGETPLPIDWKTALVTFIPKAGKPIDTDNLRPISLTSCVGKLMETMVRDRLSEYLEQHNTFADTMFGFRPHRSAQDVLLQLDREILNPITHPQNDKIVLALDLKGAFDNVTHEVILTHLSQTHCGTNTFNYVKQFLTDRLSYIRIQDEEHGPFLLGTRGTPQGAVLSPLLFNIAMMRLPALLGAVEGVQHALYADDITIWATQGRLGDMETSLQTAASIVDGYARDCGLQCSPQKSEFVHLRPSRKCSTQINLSLQSGPIRESKEIRVLGLFIHNQRRCDTTLAKLRQVGDQVGRMVRRVSNKRGGLRCKDALRLANAFVTSRILHSTPYLHLRKQEENALEVILRKIMKRALDLPVSTSTSRLMALGMVNTFRELREAHLNNQYTRLTKTGSGRRLLARLHIQHTQFTEERCRLPVHWRRALHVRPLPTNMSKEDHNGRRLARAEALDRHFRSKPGVFYVDASGPDSRGWYTAAVVHEGKTVDALTFKAQSAIHAEEVAIALAASDTSSRYIITDSRGACRNVTQGWVTPLAYRIYQNCSRDSDPAHRSIVWAPGHQGVHGNEAADAAARALSLRAFPTGPDADQDFDFNPIYTFKEICEYYKSTHQTLPTPCRGLGKVNERVLLRLLTNTMLCPATLQHFDPQFDGRCSHCGEVSDTYHMVWACQQNPSLPPIPNPTREDWEATLS</sequence>
<dbReference type="Pfam" id="PF00078">
    <property type="entry name" value="RVT_1"/>
    <property type="match status" value="1"/>
</dbReference>